<evidence type="ECO:0000256" key="10">
    <source>
        <dbReference type="RuleBase" id="RU361154"/>
    </source>
</evidence>
<evidence type="ECO:0000259" key="12">
    <source>
        <dbReference type="SMART" id="SM01038"/>
    </source>
</evidence>
<comment type="cofactor">
    <cofactor evidence="2">
        <name>Ca(2+)</name>
        <dbReference type="ChEBI" id="CHEBI:29108"/>
    </cofactor>
</comment>
<dbReference type="EC" id="3.2.1.23" evidence="5 10"/>
<evidence type="ECO:0000313" key="14">
    <source>
        <dbReference type="Proteomes" id="UP001501496"/>
    </source>
</evidence>
<gene>
    <name evidence="13" type="primary">lacZ</name>
    <name evidence="13" type="ORF">GCM10022291_30340</name>
</gene>
<dbReference type="PANTHER" id="PTHR46323">
    <property type="entry name" value="BETA-GALACTOSIDASE"/>
    <property type="match status" value="1"/>
</dbReference>
<dbReference type="InterPro" id="IPR006101">
    <property type="entry name" value="Glyco_hydro_2"/>
</dbReference>
<evidence type="ECO:0000256" key="11">
    <source>
        <dbReference type="SAM" id="SignalP"/>
    </source>
</evidence>
<dbReference type="InterPro" id="IPR008979">
    <property type="entry name" value="Galactose-bd-like_sf"/>
</dbReference>
<comment type="subunit">
    <text evidence="4">Monomer.</text>
</comment>
<dbReference type="SUPFAM" id="SSF49785">
    <property type="entry name" value="Galactose-binding domain-like"/>
    <property type="match status" value="1"/>
</dbReference>
<evidence type="ECO:0000256" key="9">
    <source>
        <dbReference type="ARBA" id="ARBA00032230"/>
    </source>
</evidence>
<sequence>MTQLNKLCLALFILCGMPLAFAQNDWENELMFEQNKLRSRVPSYSYLNHQDALKGDRNTSRIQSLNGTWKFKYVEKSSDRPQDFIAKDFKGTNWSDIPVPSNWELEGYGQPIYSNIIYPFTPDIENGGTRNFNYMGPHPPQFPYIEKYRDNPVGSYFRDFTVPKDWSNQSVILHFGGVSSAFYVWINGKKVGYSQGSRLAAEFDITNFLTEGKNRIAVQAFRWSDGSYLEDQDMWRLSGIHRDVMLMAQPKIALNDFFVRTKFDTKLEDAKLEIRPYIWMKGDEEKLKDWKINAELYDANNNKVLKTPMSCSIEAIHFERWPQRDITKFAFLEAHIKHPKKWSVEHPYLYTLVFDVTDPNGNIVESRSQKVGFRQVAFSKDNELLVNGKPVKIMGVNRHDHHPIRGKALTRQDLEDDVKLLKKFNFNAVRTSHYPNDPYFYDLCNKYGLYVMDEANIETHHLGSYAPQQPSLAIPILSRIMRMVDRDKNNPSIISWSMGNEAGSGPAFAAAAGWIKDYDPSRFIHYEGAQGDPTHPDYKEGDEGQKLFRGPAHANPDDPNYVDVLSRMYPEIYQLESMAKSKHINRPIIMCEYAHAMGNSIGGLGEYWDLIHANKNLIGGFIWDMIDQGLETKNDKGEMFYAYGGDFKDIPNDKNFCINGVFSPDKKPNPHAWECKYIFQPFNFKDSDIKNGKISAINHLNFTNLNKYEVKWTVKENGKTLQSGTILNPDVNASSTAILNIPFKKIKFKEDAEYWLNITVHEKTDRFWASKGFEIAHDQILIQKKSKNNIYTSKSKSIVSTDEKEGEIVVRGKTFTAKISKNNGELISFISNGKEQLASPLKPNFYRPPVDNDIRGASSKLFRKSQKYWKGMVDKLKTNSVKVEDTEHGSKKIIVNRSFNKDLTLNITYTFLNNGRITVNMTMDAKASLPSLVRYGMTLGVPDSYKSASFYGKGPWENYIDRKRGTIVDVFNFKTDNLFYNYIFPQENGNRSDARWLQLTNKNKQELKVTGAPEFGFSIWPYSAKNIEEAKHPFDLKKQGFYTLNLDLVQMSVGGTLSETLPQFIIKSGTYNFEFVLETGK</sequence>
<protein>
    <recommendedName>
        <fullName evidence="5 10">Beta-galactosidase</fullName>
        <ecNumber evidence="5 10">3.2.1.23</ecNumber>
    </recommendedName>
    <alternativeName>
        <fullName evidence="9 10">Lactase</fullName>
    </alternativeName>
</protein>
<comment type="caution">
    <text evidence="13">The sequence shown here is derived from an EMBL/GenBank/DDBJ whole genome shotgun (WGS) entry which is preliminary data.</text>
</comment>
<dbReference type="InterPro" id="IPR006104">
    <property type="entry name" value="Glyco_hydro_2_N"/>
</dbReference>
<dbReference type="PANTHER" id="PTHR46323:SF2">
    <property type="entry name" value="BETA-GALACTOSIDASE"/>
    <property type="match status" value="1"/>
</dbReference>
<feature type="chain" id="PRO_5046296712" description="Beta-galactosidase" evidence="11">
    <location>
        <begin position="23"/>
        <end position="1081"/>
    </location>
</feature>
<dbReference type="InterPro" id="IPR036156">
    <property type="entry name" value="Beta-gal/glucu_dom_sf"/>
</dbReference>
<dbReference type="InterPro" id="IPR023230">
    <property type="entry name" value="Glyco_hydro_2_CS"/>
</dbReference>
<dbReference type="Pfam" id="PF00703">
    <property type="entry name" value="Glyco_hydro_2"/>
    <property type="match status" value="1"/>
</dbReference>
<evidence type="ECO:0000256" key="6">
    <source>
        <dbReference type="ARBA" id="ARBA00022801"/>
    </source>
</evidence>
<feature type="signal peptide" evidence="11">
    <location>
        <begin position="1"/>
        <end position="22"/>
    </location>
</feature>
<dbReference type="Pfam" id="PF16353">
    <property type="entry name" value="LacZ_4"/>
    <property type="match status" value="1"/>
</dbReference>
<name>A0ABP8CFR1_9FLAO</name>
<evidence type="ECO:0000313" key="13">
    <source>
        <dbReference type="EMBL" id="GAA4238731.1"/>
    </source>
</evidence>
<dbReference type="InterPro" id="IPR014718">
    <property type="entry name" value="GH-type_carb-bd"/>
</dbReference>
<keyword evidence="14" id="KW-1185">Reference proteome</keyword>
<dbReference type="Pfam" id="PF02836">
    <property type="entry name" value="Glyco_hydro_2_C"/>
    <property type="match status" value="1"/>
</dbReference>
<evidence type="ECO:0000256" key="1">
    <source>
        <dbReference type="ARBA" id="ARBA00001412"/>
    </source>
</evidence>
<keyword evidence="7" id="KW-0106">Calcium</keyword>
<evidence type="ECO:0000256" key="2">
    <source>
        <dbReference type="ARBA" id="ARBA00001913"/>
    </source>
</evidence>
<keyword evidence="6 10" id="KW-0378">Hydrolase</keyword>
<feature type="domain" description="Beta galactosidase small chain/" evidence="12">
    <location>
        <begin position="809"/>
        <end position="1078"/>
    </location>
</feature>
<comment type="similarity">
    <text evidence="3 10">Belongs to the glycosyl hydrolase 2 family.</text>
</comment>
<evidence type="ECO:0000256" key="5">
    <source>
        <dbReference type="ARBA" id="ARBA00012756"/>
    </source>
</evidence>
<accession>A0ABP8CFR1</accession>
<evidence type="ECO:0000256" key="4">
    <source>
        <dbReference type="ARBA" id="ARBA00011245"/>
    </source>
</evidence>
<dbReference type="Gene3D" id="2.70.98.10">
    <property type="match status" value="1"/>
</dbReference>
<dbReference type="InterPro" id="IPR050347">
    <property type="entry name" value="Bact_Beta-galactosidase"/>
</dbReference>
<dbReference type="SUPFAM" id="SSF49303">
    <property type="entry name" value="beta-Galactosidase/glucuronidase domain"/>
    <property type="match status" value="2"/>
</dbReference>
<dbReference type="RefSeq" id="WP_344789175.1">
    <property type="nucleotide sequence ID" value="NZ_BAABCA010000006.1"/>
</dbReference>
<dbReference type="SUPFAM" id="SSF74650">
    <property type="entry name" value="Galactose mutarotase-like"/>
    <property type="match status" value="1"/>
</dbReference>
<evidence type="ECO:0000256" key="7">
    <source>
        <dbReference type="ARBA" id="ARBA00022837"/>
    </source>
</evidence>
<dbReference type="InterPro" id="IPR017853">
    <property type="entry name" value="GH"/>
</dbReference>
<dbReference type="InterPro" id="IPR011013">
    <property type="entry name" value="Gal_mutarotase_sf_dom"/>
</dbReference>
<dbReference type="Gene3D" id="2.60.120.260">
    <property type="entry name" value="Galactose-binding domain-like"/>
    <property type="match status" value="1"/>
</dbReference>
<evidence type="ECO:0000256" key="3">
    <source>
        <dbReference type="ARBA" id="ARBA00007401"/>
    </source>
</evidence>
<dbReference type="Gene3D" id="2.60.40.10">
    <property type="entry name" value="Immunoglobulins"/>
    <property type="match status" value="2"/>
</dbReference>
<proteinExistence type="inferred from homology"/>
<comment type="catalytic activity">
    <reaction evidence="1 10">
        <text>Hydrolysis of terminal non-reducing beta-D-galactose residues in beta-D-galactosides.</text>
        <dbReference type="EC" id="3.2.1.23"/>
    </reaction>
</comment>
<dbReference type="InterPro" id="IPR013783">
    <property type="entry name" value="Ig-like_fold"/>
</dbReference>
<dbReference type="SUPFAM" id="SSF51445">
    <property type="entry name" value="(Trans)glycosidases"/>
    <property type="match status" value="1"/>
</dbReference>
<dbReference type="PROSITE" id="PS00719">
    <property type="entry name" value="GLYCOSYL_HYDROL_F2_1"/>
    <property type="match status" value="1"/>
</dbReference>
<dbReference type="InterPro" id="IPR006102">
    <property type="entry name" value="Ig-like_GH2"/>
</dbReference>
<organism evidence="13 14">
    <name type="scientific">Postechiella marina</name>
    <dbReference type="NCBI Taxonomy" id="943941"/>
    <lineage>
        <taxon>Bacteria</taxon>
        <taxon>Pseudomonadati</taxon>
        <taxon>Bacteroidota</taxon>
        <taxon>Flavobacteriia</taxon>
        <taxon>Flavobacteriales</taxon>
        <taxon>Flavobacteriaceae</taxon>
        <taxon>Postechiella</taxon>
    </lineage>
</organism>
<dbReference type="PRINTS" id="PR00132">
    <property type="entry name" value="GLHYDRLASE2"/>
</dbReference>
<evidence type="ECO:0000256" key="8">
    <source>
        <dbReference type="ARBA" id="ARBA00023295"/>
    </source>
</evidence>
<dbReference type="Proteomes" id="UP001501496">
    <property type="component" value="Unassembled WGS sequence"/>
</dbReference>
<dbReference type="Pfam" id="PF02837">
    <property type="entry name" value="Glyco_hydro_2_N"/>
    <property type="match status" value="2"/>
</dbReference>
<reference evidence="14" key="1">
    <citation type="journal article" date="2019" name="Int. J. Syst. Evol. Microbiol.">
        <title>The Global Catalogue of Microorganisms (GCM) 10K type strain sequencing project: providing services to taxonomists for standard genome sequencing and annotation.</title>
        <authorList>
            <consortium name="The Broad Institute Genomics Platform"/>
            <consortium name="The Broad Institute Genome Sequencing Center for Infectious Disease"/>
            <person name="Wu L."/>
            <person name="Ma J."/>
        </authorList>
    </citation>
    <scope>NUCLEOTIDE SEQUENCE [LARGE SCALE GENOMIC DNA]</scope>
    <source>
        <strain evidence="14">JCM 17630</strain>
    </source>
</reference>
<keyword evidence="11" id="KW-0732">Signal</keyword>
<keyword evidence="8 10" id="KW-0326">Glycosidase</keyword>
<dbReference type="Pfam" id="PF02929">
    <property type="entry name" value="Bgal_small_N"/>
    <property type="match status" value="1"/>
</dbReference>
<dbReference type="EMBL" id="BAABCA010000006">
    <property type="protein sequence ID" value="GAA4238731.1"/>
    <property type="molecule type" value="Genomic_DNA"/>
</dbReference>
<dbReference type="InterPro" id="IPR004199">
    <property type="entry name" value="B-gal_small/dom_5"/>
</dbReference>
<dbReference type="InterPro" id="IPR032312">
    <property type="entry name" value="LacZ_4"/>
</dbReference>
<dbReference type="SMART" id="SM01038">
    <property type="entry name" value="Bgal_small_N"/>
    <property type="match status" value="1"/>
</dbReference>
<dbReference type="Gene3D" id="3.20.20.80">
    <property type="entry name" value="Glycosidases"/>
    <property type="match status" value="1"/>
</dbReference>
<dbReference type="InterPro" id="IPR006103">
    <property type="entry name" value="Glyco_hydro_2_cat"/>
</dbReference>